<proteinExistence type="predicted"/>
<comment type="caution">
    <text evidence="4">The sequence shown here is derived from an EMBL/GenBank/DDBJ whole genome shotgun (WGS) entry which is preliminary data.</text>
</comment>
<organism evidence="4 5">
    <name type="scientific">Parathielavia appendiculata</name>
    <dbReference type="NCBI Taxonomy" id="2587402"/>
    <lineage>
        <taxon>Eukaryota</taxon>
        <taxon>Fungi</taxon>
        <taxon>Dikarya</taxon>
        <taxon>Ascomycota</taxon>
        <taxon>Pezizomycotina</taxon>
        <taxon>Sordariomycetes</taxon>
        <taxon>Sordariomycetidae</taxon>
        <taxon>Sordariales</taxon>
        <taxon>Chaetomiaceae</taxon>
        <taxon>Parathielavia</taxon>
    </lineage>
</organism>
<dbReference type="Pfam" id="PF00023">
    <property type="entry name" value="Ank"/>
    <property type="match status" value="1"/>
</dbReference>
<keyword evidence="1" id="KW-0677">Repeat</keyword>
<evidence type="ECO:0000313" key="4">
    <source>
        <dbReference type="EMBL" id="KAK4126609.1"/>
    </source>
</evidence>
<dbReference type="PANTHER" id="PTHR24198:SF165">
    <property type="entry name" value="ANKYRIN REPEAT-CONTAINING PROTEIN-RELATED"/>
    <property type="match status" value="1"/>
</dbReference>
<dbReference type="SMART" id="SM00248">
    <property type="entry name" value="ANK"/>
    <property type="match status" value="3"/>
</dbReference>
<dbReference type="EMBL" id="MU853225">
    <property type="protein sequence ID" value="KAK4126609.1"/>
    <property type="molecule type" value="Genomic_DNA"/>
</dbReference>
<gene>
    <name evidence="4" type="ORF">N657DRAFT_568986</name>
</gene>
<evidence type="ECO:0000313" key="5">
    <source>
        <dbReference type="Proteomes" id="UP001302602"/>
    </source>
</evidence>
<accession>A0AAN6Z710</accession>
<dbReference type="Pfam" id="PF12796">
    <property type="entry name" value="Ank_2"/>
    <property type="match status" value="1"/>
</dbReference>
<feature type="repeat" description="ANK" evidence="3">
    <location>
        <begin position="1"/>
        <end position="21"/>
    </location>
</feature>
<evidence type="ECO:0000256" key="1">
    <source>
        <dbReference type="ARBA" id="ARBA00022737"/>
    </source>
</evidence>
<dbReference type="AlphaFoldDB" id="A0AAN6Z710"/>
<sequence length="113" mass="12365">RTPLSLAADLGHAEVVKLLLSMDGCRPNMPDLTQYAGNPNSRNLEGRTPLLLAVQQARRESVKALLKRKDVKGTIADGFGRTPLSHAAEGRSRKTIALLIERCSRGGPERRRP</sequence>
<dbReference type="PROSITE" id="PS50297">
    <property type="entry name" value="ANK_REP_REGION"/>
    <property type="match status" value="1"/>
</dbReference>
<dbReference type="RefSeq" id="XP_062650380.1">
    <property type="nucleotide sequence ID" value="XM_062788629.1"/>
</dbReference>
<dbReference type="SUPFAM" id="SSF48403">
    <property type="entry name" value="Ankyrin repeat"/>
    <property type="match status" value="1"/>
</dbReference>
<reference evidence="4" key="2">
    <citation type="submission" date="2023-05" db="EMBL/GenBank/DDBJ databases">
        <authorList>
            <consortium name="Lawrence Berkeley National Laboratory"/>
            <person name="Steindorff A."/>
            <person name="Hensen N."/>
            <person name="Bonometti L."/>
            <person name="Westerberg I."/>
            <person name="Brannstrom I.O."/>
            <person name="Guillou S."/>
            <person name="Cros-Aarteil S."/>
            <person name="Calhoun S."/>
            <person name="Haridas S."/>
            <person name="Kuo A."/>
            <person name="Mondo S."/>
            <person name="Pangilinan J."/>
            <person name="Riley R."/>
            <person name="Labutti K."/>
            <person name="Andreopoulos B."/>
            <person name="Lipzen A."/>
            <person name="Chen C."/>
            <person name="Yanf M."/>
            <person name="Daum C."/>
            <person name="Ng V."/>
            <person name="Clum A."/>
            <person name="Ohm R."/>
            <person name="Martin F."/>
            <person name="Silar P."/>
            <person name="Natvig D."/>
            <person name="Lalanne C."/>
            <person name="Gautier V."/>
            <person name="Ament-Velasquez S.L."/>
            <person name="Kruys A."/>
            <person name="Hutchinson M.I."/>
            <person name="Powell A.J."/>
            <person name="Barry K."/>
            <person name="Miller A.N."/>
            <person name="Grigoriev I.V."/>
            <person name="Debuchy R."/>
            <person name="Gladieux P."/>
            <person name="Thoren M.H."/>
            <person name="Johannesson H."/>
        </authorList>
    </citation>
    <scope>NUCLEOTIDE SEQUENCE</scope>
    <source>
        <strain evidence="4">CBS 731.68</strain>
    </source>
</reference>
<keyword evidence="2 3" id="KW-0040">ANK repeat</keyword>
<name>A0AAN6Z710_9PEZI</name>
<dbReference type="InterPro" id="IPR002110">
    <property type="entry name" value="Ankyrin_rpt"/>
</dbReference>
<reference evidence="4" key="1">
    <citation type="journal article" date="2023" name="Mol. Phylogenet. Evol.">
        <title>Genome-scale phylogeny and comparative genomics of the fungal order Sordariales.</title>
        <authorList>
            <person name="Hensen N."/>
            <person name="Bonometti L."/>
            <person name="Westerberg I."/>
            <person name="Brannstrom I.O."/>
            <person name="Guillou S."/>
            <person name="Cros-Aarteil S."/>
            <person name="Calhoun S."/>
            <person name="Haridas S."/>
            <person name="Kuo A."/>
            <person name="Mondo S."/>
            <person name="Pangilinan J."/>
            <person name="Riley R."/>
            <person name="LaButti K."/>
            <person name="Andreopoulos B."/>
            <person name="Lipzen A."/>
            <person name="Chen C."/>
            <person name="Yan M."/>
            <person name="Daum C."/>
            <person name="Ng V."/>
            <person name="Clum A."/>
            <person name="Steindorff A."/>
            <person name="Ohm R.A."/>
            <person name="Martin F."/>
            <person name="Silar P."/>
            <person name="Natvig D.O."/>
            <person name="Lalanne C."/>
            <person name="Gautier V."/>
            <person name="Ament-Velasquez S.L."/>
            <person name="Kruys A."/>
            <person name="Hutchinson M.I."/>
            <person name="Powell A.J."/>
            <person name="Barry K."/>
            <person name="Miller A.N."/>
            <person name="Grigoriev I.V."/>
            <person name="Debuchy R."/>
            <person name="Gladieux P."/>
            <person name="Hiltunen Thoren M."/>
            <person name="Johannesson H."/>
        </authorList>
    </citation>
    <scope>NUCLEOTIDE SEQUENCE</scope>
    <source>
        <strain evidence="4">CBS 731.68</strain>
    </source>
</reference>
<dbReference type="PANTHER" id="PTHR24198">
    <property type="entry name" value="ANKYRIN REPEAT AND PROTEIN KINASE DOMAIN-CONTAINING PROTEIN"/>
    <property type="match status" value="1"/>
</dbReference>
<dbReference type="InterPro" id="IPR036770">
    <property type="entry name" value="Ankyrin_rpt-contain_sf"/>
</dbReference>
<keyword evidence="5" id="KW-1185">Reference proteome</keyword>
<dbReference type="PROSITE" id="PS50088">
    <property type="entry name" value="ANK_REPEAT"/>
    <property type="match status" value="1"/>
</dbReference>
<evidence type="ECO:0000256" key="2">
    <source>
        <dbReference type="ARBA" id="ARBA00023043"/>
    </source>
</evidence>
<protein>
    <submittedName>
        <fullName evidence="4">Ankyrin</fullName>
    </submittedName>
</protein>
<feature type="non-terminal residue" evidence="4">
    <location>
        <position position="1"/>
    </location>
</feature>
<dbReference type="Proteomes" id="UP001302602">
    <property type="component" value="Unassembled WGS sequence"/>
</dbReference>
<dbReference type="GeneID" id="87825399"/>
<evidence type="ECO:0000256" key="3">
    <source>
        <dbReference type="PROSITE-ProRule" id="PRU00023"/>
    </source>
</evidence>
<dbReference type="Gene3D" id="1.25.40.20">
    <property type="entry name" value="Ankyrin repeat-containing domain"/>
    <property type="match status" value="2"/>
</dbReference>